<dbReference type="EMBL" id="JBIGIA010000002">
    <property type="protein sequence ID" value="MFG6455996.1"/>
    <property type="molecule type" value="Genomic_DNA"/>
</dbReference>
<dbReference type="Proteomes" id="UP001606305">
    <property type="component" value="Unassembled WGS sequence"/>
</dbReference>
<reference evidence="1 2" key="1">
    <citation type="submission" date="2024-09" db="EMBL/GenBank/DDBJ databases">
        <title>Novel species of the genus Pelomonas and Roseateles isolated from streams.</title>
        <authorList>
            <person name="Lu H."/>
        </authorList>
    </citation>
    <scope>NUCLEOTIDE SEQUENCE [LARGE SCALE GENOMIC DNA]</scope>
    <source>
        <strain evidence="1 2">BYS96W</strain>
    </source>
</reference>
<organism evidence="1 2">
    <name type="scientific">Pelomonas nitida</name>
    <dbReference type="NCBI Taxonomy" id="3299027"/>
    <lineage>
        <taxon>Bacteria</taxon>
        <taxon>Pseudomonadati</taxon>
        <taxon>Pseudomonadota</taxon>
        <taxon>Betaproteobacteria</taxon>
        <taxon>Burkholderiales</taxon>
        <taxon>Sphaerotilaceae</taxon>
        <taxon>Roseateles</taxon>
    </lineage>
</organism>
<sequence length="143" mass="15795">MANVLEGSVSAKPFERLANHHLVSSWFGCWPSFHDGEVHRITLDRTGNLAPSLELDLRGWLLTKSGSGELVQSKVALVSFRFEGISDLNLEGFNGQNVITALHVTEVERGAQLNIELEHCYQFACSFKAQSGKVVALRIVEQS</sequence>
<dbReference type="InterPro" id="IPR028957">
    <property type="entry name" value="Imm50"/>
</dbReference>
<proteinExistence type="predicted"/>
<dbReference type="RefSeq" id="WP_394486683.1">
    <property type="nucleotide sequence ID" value="NZ_JBIGIA010000002.1"/>
</dbReference>
<evidence type="ECO:0000313" key="2">
    <source>
        <dbReference type="Proteomes" id="UP001606305"/>
    </source>
</evidence>
<name>A0ABW7G270_9BURK</name>
<evidence type="ECO:0000313" key="1">
    <source>
        <dbReference type="EMBL" id="MFG6455996.1"/>
    </source>
</evidence>
<dbReference type="Pfam" id="PF15594">
    <property type="entry name" value="Imm50"/>
    <property type="match status" value="1"/>
</dbReference>
<comment type="caution">
    <text evidence="1">The sequence shown here is derived from an EMBL/GenBank/DDBJ whole genome shotgun (WGS) entry which is preliminary data.</text>
</comment>
<accession>A0ABW7G270</accession>
<keyword evidence="2" id="KW-1185">Reference proteome</keyword>
<gene>
    <name evidence="1" type="ORF">ACG00X_04045</name>
</gene>
<protein>
    <submittedName>
        <fullName evidence="1">Imm50 family immunity protein</fullName>
    </submittedName>
</protein>